<dbReference type="InterPro" id="IPR002035">
    <property type="entry name" value="VWF_A"/>
</dbReference>
<accession>A0A6S7CNU0</accession>
<evidence type="ECO:0000259" key="2">
    <source>
        <dbReference type="PROSITE" id="PS50234"/>
    </source>
</evidence>
<proteinExistence type="predicted"/>
<dbReference type="AlphaFoldDB" id="A0A6S7CNU0"/>
<dbReference type="PANTHER" id="PTHR41248:SF1">
    <property type="entry name" value="NORD PROTEIN"/>
    <property type="match status" value="1"/>
</dbReference>
<dbReference type="Pfam" id="PF13519">
    <property type="entry name" value="VWA_2"/>
    <property type="match status" value="1"/>
</dbReference>
<feature type="domain" description="VWFA" evidence="2">
    <location>
        <begin position="472"/>
        <end position="634"/>
    </location>
</feature>
<dbReference type="SMART" id="SM00327">
    <property type="entry name" value="VWA"/>
    <property type="match status" value="1"/>
</dbReference>
<dbReference type="Proteomes" id="UP000494117">
    <property type="component" value="Unassembled WGS sequence"/>
</dbReference>
<reference evidence="3 4" key="1">
    <citation type="submission" date="2020-04" db="EMBL/GenBank/DDBJ databases">
        <authorList>
            <person name="De Canck E."/>
        </authorList>
    </citation>
    <scope>NUCLEOTIDE SEQUENCE [LARGE SCALE GENOMIC DNA]</scope>
    <source>
        <strain evidence="3 4">LMG 26858</strain>
    </source>
</reference>
<sequence length="662" mass="72671">MNMRAIVSAGEGAGADRRLEDTLDDKLRRLAARSGEDQAAEARRWIEALRGEDAECALAVADRLDQLMARLTAGGLGRWMLAGLRRYERQPALQRAYFQLRDAYAREALHGEAGAQDVEAAQARLSWLLCGLSGRGMTVEPLRRPELDGPPSRPILGPSHLLLPDSYTVLDGADRWTLYLAAVAHAAAHLRYSPAAQPVLSLKPMGVAVVSAIEDARVERLLAADYPGVRRWFLPFVPPPPDPADLGFAALIQRMSRLLMDPSLRDDNHWVNKARALFEAQATDLRDTAAFRRLASVLANDLGQMRVRFNPQQYAVPVPYRDDNAYLWDYGEAADPPPELALGSQGVSPQPPDARMDGQDDPGQAASETELGRYRYPEWDYKLGRSRPDWCTVIERLPGWSESAPQASAAAPQRLALPQSRRFSRARRLRRQWEGDDVDLNAAIEVLIDRRLDLAPDARYFMRPGSQPCSSSTLVLLDLSASANDRTPDGAATVLDLEKQAAMLLAQAVPGAQDRIAVHGFCSDTRTAVHYYRLLDAGGRPTAAALARIGAAQARYSTRLGAALRHAGALAQAAPLERRAIIVVTDGEPSDVDAHDPRYLVDDAREAVLELRGRGVRVHCVALDAKAEPQLRAMFGFRGYRIVTNPAALPQALVRAYARTVL</sequence>
<dbReference type="Gene3D" id="3.40.50.410">
    <property type="entry name" value="von Willebrand factor, type A domain"/>
    <property type="match status" value="1"/>
</dbReference>
<dbReference type="InterPro" id="IPR036465">
    <property type="entry name" value="vWFA_dom_sf"/>
</dbReference>
<protein>
    <recommendedName>
        <fullName evidence="2">VWFA domain-containing protein</fullName>
    </recommendedName>
</protein>
<dbReference type="PROSITE" id="PS50234">
    <property type="entry name" value="VWFA"/>
    <property type="match status" value="1"/>
</dbReference>
<dbReference type="InterPro" id="IPR051928">
    <property type="entry name" value="NorD/CobT"/>
</dbReference>
<dbReference type="PANTHER" id="PTHR41248">
    <property type="entry name" value="NORD PROTEIN"/>
    <property type="match status" value="1"/>
</dbReference>
<feature type="region of interest" description="Disordered" evidence="1">
    <location>
        <begin position="338"/>
        <end position="370"/>
    </location>
</feature>
<evidence type="ECO:0000256" key="1">
    <source>
        <dbReference type="SAM" id="MobiDB-lite"/>
    </source>
</evidence>
<organism evidence="3 4">
    <name type="scientific">Achromobacter anxifer</name>
    <dbReference type="NCBI Taxonomy" id="1287737"/>
    <lineage>
        <taxon>Bacteria</taxon>
        <taxon>Pseudomonadati</taxon>
        <taxon>Pseudomonadota</taxon>
        <taxon>Betaproteobacteria</taxon>
        <taxon>Burkholderiales</taxon>
        <taxon>Alcaligenaceae</taxon>
        <taxon>Achromobacter</taxon>
    </lineage>
</organism>
<evidence type="ECO:0000313" key="3">
    <source>
        <dbReference type="EMBL" id="CAB3855960.1"/>
    </source>
</evidence>
<evidence type="ECO:0000313" key="4">
    <source>
        <dbReference type="Proteomes" id="UP000494117"/>
    </source>
</evidence>
<dbReference type="SUPFAM" id="SSF53300">
    <property type="entry name" value="vWA-like"/>
    <property type="match status" value="1"/>
</dbReference>
<dbReference type="EMBL" id="CADILG010000011">
    <property type="protein sequence ID" value="CAB3855960.1"/>
    <property type="molecule type" value="Genomic_DNA"/>
</dbReference>
<gene>
    <name evidence="3" type="ORF">LMG26858_01961</name>
</gene>
<keyword evidence="4" id="KW-1185">Reference proteome</keyword>
<name>A0A6S7CNU0_9BURK</name>